<dbReference type="EMBL" id="JBHUPE010000001">
    <property type="protein sequence ID" value="MFD2902364.1"/>
    <property type="molecule type" value="Genomic_DNA"/>
</dbReference>
<dbReference type="RefSeq" id="WP_132841662.1">
    <property type="nucleotide sequence ID" value="NZ_JBHUPE010000001.1"/>
</dbReference>
<reference evidence="2" key="1">
    <citation type="journal article" date="2019" name="Int. J. Syst. Evol. Microbiol.">
        <title>The Global Catalogue of Microorganisms (GCM) 10K type strain sequencing project: providing services to taxonomists for standard genome sequencing and annotation.</title>
        <authorList>
            <consortium name="The Broad Institute Genomics Platform"/>
            <consortium name="The Broad Institute Genome Sequencing Center for Infectious Disease"/>
            <person name="Wu L."/>
            <person name="Ma J."/>
        </authorList>
    </citation>
    <scope>NUCLEOTIDE SEQUENCE [LARGE SCALE GENOMIC DNA]</scope>
    <source>
        <strain evidence="2">KCTC 22209</strain>
    </source>
</reference>
<dbReference type="Proteomes" id="UP001597509">
    <property type="component" value="Unassembled WGS sequence"/>
</dbReference>
<gene>
    <name evidence="1" type="ORF">ACFS6I_00380</name>
</gene>
<accession>A0ABW5YPK6</accession>
<proteinExistence type="predicted"/>
<keyword evidence="2" id="KW-1185">Reference proteome</keyword>
<protein>
    <submittedName>
        <fullName evidence="1">Uncharacterized protein</fullName>
    </submittedName>
</protein>
<sequence>MKEKFLIALTAQYKDLGFGANAIVKVAHYLAKKVLYEEDIDGVFQDVEGLLNTFQTDGDIGG</sequence>
<evidence type="ECO:0000313" key="1">
    <source>
        <dbReference type="EMBL" id="MFD2902364.1"/>
    </source>
</evidence>
<comment type="caution">
    <text evidence="1">The sequence shown here is derived from an EMBL/GenBank/DDBJ whole genome shotgun (WGS) entry which is preliminary data.</text>
</comment>
<name>A0ABW5YPK6_9SPHI</name>
<organism evidence="1 2">
    <name type="scientific">Sphingobacterium anhuiense</name>
    <dbReference type="NCBI Taxonomy" id="493780"/>
    <lineage>
        <taxon>Bacteria</taxon>
        <taxon>Pseudomonadati</taxon>
        <taxon>Bacteroidota</taxon>
        <taxon>Sphingobacteriia</taxon>
        <taxon>Sphingobacteriales</taxon>
        <taxon>Sphingobacteriaceae</taxon>
        <taxon>Sphingobacterium</taxon>
    </lineage>
</organism>
<evidence type="ECO:0000313" key="2">
    <source>
        <dbReference type="Proteomes" id="UP001597509"/>
    </source>
</evidence>